<organism evidence="1 2">
    <name type="scientific">Paspalum notatum var. saurae</name>
    <dbReference type="NCBI Taxonomy" id="547442"/>
    <lineage>
        <taxon>Eukaryota</taxon>
        <taxon>Viridiplantae</taxon>
        <taxon>Streptophyta</taxon>
        <taxon>Embryophyta</taxon>
        <taxon>Tracheophyta</taxon>
        <taxon>Spermatophyta</taxon>
        <taxon>Magnoliopsida</taxon>
        <taxon>Liliopsida</taxon>
        <taxon>Poales</taxon>
        <taxon>Poaceae</taxon>
        <taxon>PACMAD clade</taxon>
        <taxon>Panicoideae</taxon>
        <taxon>Andropogonodae</taxon>
        <taxon>Paspaleae</taxon>
        <taxon>Paspalinae</taxon>
        <taxon>Paspalum</taxon>
    </lineage>
</organism>
<reference evidence="1 2" key="1">
    <citation type="submission" date="2024-02" db="EMBL/GenBank/DDBJ databases">
        <title>High-quality chromosome-scale genome assembly of Pensacola bahiagrass (Paspalum notatum Flugge var. saurae).</title>
        <authorList>
            <person name="Vega J.M."/>
            <person name="Podio M."/>
            <person name="Orjuela J."/>
            <person name="Siena L.A."/>
            <person name="Pessino S.C."/>
            <person name="Combes M.C."/>
            <person name="Mariac C."/>
            <person name="Albertini E."/>
            <person name="Pupilli F."/>
            <person name="Ortiz J.P.A."/>
            <person name="Leblanc O."/>
        </authorList>
    </citation>
    <scope>NUCLEOTIDE SEQUENCE [LARGE SCALE GENOMIC DNA]</scope>
    <source>
        <strain evidence="1">R1</strain>
        <tissue evidence="1">Leaf</tissue>
    </source>
</reference>
<proteinExistence type="predicted"/>
<keyword evidence="2" id="KW-1185">Reference proteome</keyword>
<gene>
    <name evidence="1" type="ORF">U9M48_002355</name>
</gene>
<evidence type="ECO:0000313" key="2">
    <source>
        <dbReference type="Proteomes" id="UP001341281"/>
    </source>
</evidence>
<dbReference type="AlphaFoldDB" id="A0AAQ3PHM5"/>
<evidence type="ECO:0000313" key="1">
    <source>
        <dbReference type="EMBL" id="WVZ51192.1"/>
    </source>
</evidence>
<protein>
    <submittedName>
        <fullName evidence="1">Uncharacterized protein</fullName>
    </submittedName>
</protein>
<dbReference type="EMBL" id="CP144745">
    <property type="protein sequence ID" value="WVZ51192.1"/>
    <property type="molecule type" value="Genomic_DNA"/>
</dbReference>
<sequence>MIFSMFTKRVTMRLNSMADHVINSFQNAFMKRKNNLEGVVMLHETVHELHNRKQNKNHLDHYIEIFGYSIREFAFNYLGRQLTLINLVLSSLRMFMMFIFNVPMESYESWTMVGLTSSDRKTNKRKNIVLLISGVSSTSGLNIHDLGTKNIVLLSKWLCNLLILEGPWQQKICDKRSNPLSQVEWRLDDLNLKCGVLSEITLQSSYLSGSDK</sequence>
<name>A0AAQ3PHM5_PASNO</name>
<accession>A0AAQ3PHM5</accession>
<dbReference type="Proteomes" id="UP001341281">
    <property type="component" value="Chromosome 01"/>
</dbReference>